<sequence>MLPSSFSPSLHGIRMEQVRLFSFIVIQGSHFGMGDGVSAISGKRLVSERAGVYSKGTQFDLILLVEMRQSLSRPYGFSTRFAEDEKLRSLCLLDVACHHWTLLLAPLFMADIIQDLNRLFGRRSVMDIRESLPLFKYWDSLTLAALRMNELVYCHGEGGVPFGGFGGFHHHLPSCWSLTKLEIAWAFDQYVREVNEDALRPVTLSDSEVMDLEKVHSYAGPRESDALFDDMSLQTRNIWIVGTSSTARPHKKLRGAFSAEEVAILMPQEANILNLFENVGWIDESSPGRETTALTVEEDVYGPSTIPEVSRRPGNESIRVDDDIEGRAKTPSDQIENGADGRILEDIPSAEAESEKHHRMMNEVEARLSYLSLEKSRRDFEELQSKLQASMALVDKLRDQLAHLDSEQHKKKVVDDWHHDPIGKAEVALAYVKKIRGGLDLSANDDEVEHVAGAPMESSSIAATRSPPSPTPEPEIAEWCQGMQEELDALDLNDSWELVPSSS</sequence>
<proteinExistence type="predicted"/>
<accession>Q2AAA3</accession>
<reference evidence="3" key="1">
    <citation type="submission" date="2006-03" db="EMBL/GenBank/DDBJ databases">
        <title>Comparative Sequence and Genetic Analyses of Asparagus BACs Reveal No Microsynteny with Onion or Rice.</title>
        <authorList>
            <person name="Jernej J."/>
            <person name="Telgmann A."/>
            <person name="Jung C."/>
            <person name="Cheung F."/>
            <person name="Havey M.J."/>
            <person name="Town C.D."/>
        </authorList>
    </citation>
    <scope>NUCLEOTIDE SEQUENCE</scope>
</reference>
<dbReference type="EMBL" id="AC183433">
    <property type="protein sequence ID" value="ABD63090.1"/>
    <property type="molecule type" value="Genomic_DNA"/>
</dbReference>
<dbReference type="AlphaFoldDB" id="Q2AAA3"/>
<feature type="coiled-coil region" evidence="1">
    <location>
        <begin position="373"/>
        <end position="407"/>
    </location>
</feature>
<feature type="region of interest" description="Disordered" evidence="2">
    <location>
        <begin position="453"/>
        <end position="475"/>
    </location>
</feature>
<evidence type="ECO:0000313" key="3">
    <source>
        <dbReference type="EMBL" id="ABD63090.1"/>
    </source>
</evidence>
<gene>
    <name evidence="3" type="ORF">17.t00017</name>
</gene>
<evidence type="ECO:0000256" key="1">
    <source>
        <dbReference type="SAM" id="Coils"/>
    </source>
</evidence>
<protein>
    <submittedName>
        <fullName evidence="3">Uncharacterized protein</fullName>
    </submittedName>
</protein>
<organism evidence="3">
    <name type="scientific">Asparagus officinalis</name>
    <name type="common">Garden asparagus</name>
    <dbReference type="NCBI Taxonomy" id="4686"/>
    <lineage>
        <taxon>Eukaryota</taxon>
        <taxon>Viridiplantae</taxon>
        <taxon>Streptophyta</taxon>
        <taxon>Embryophyta</taxon>
        <taxon>Tracheophyta</taxon>
        <taxon>Spermatophyta</taxon>
        <taxon>Magnoliopsida</taxon>
        <taxon>Liliopsida</taxon>
        <taxon>Asparagales</taxon>
        <taxon>Asparagaceae</taxon>
        <taxon>Asparagoideae</taxon>
        <taxon>Asparagus</taxon>
    </lineage>
</organism>
<evidence type="ECO:0000256" key="2">
    <source>
        <dbReference type="SAM" id="MobiDB-lite"/>
    </source>
</evidence>
<name>Q2AAA3_ASPOF</name>
<keyword evidence="1" id="KW-0175">Coiled coil</keyword>